<dbReference type="EMBL" id="PXYW01000066">
    <property type="protein sequence ID" value="PSR31220.1"/>
    <property type="molecule type" value="Genomic_DNA"/>
</dbReference>
<evidence type="ECO:0000313" key="1">
    <source>
        <dbReference type="EMBL" id="PSR31220.1"/>
    </source>
</evidence>
<evidence type="ECO:0000313" key="2">
    <source>
        <dbReference type="Proteomes" id="UP000242972"/>
    </source>
</evidence>
<evidence type="ECO:0008006" key="3">
    <source>
        <dbReference type="Google" id="ProtNLM"/>
    </source>
</evidence>
<sequence>TLPLFFQDQGRVFVHAGLRPYLPLDQQRDEDLLWIREDFTEHSWKAPEHAGIVFGHTPTHHLPGGIPGRVWRWHNRAGIDTGAGFGGPVTFWNPDTGEAWPSTGDPYQVAALPAGAQDPGD</sequence>
<dbReference type="InterPro" id="IPR029052">
    <property type="entry name" value="Metallo-depent_PP-like"/>
</dbReference>
<feature type="non-terminal residue" evidence="1">
    <location>
        <position position="1"/>
    </location>
</feature>
<organism evidence="1 2">
    <name type="scientific">Sulfobacillus benefaciens</name>
    <dbReference type="NCBI Taxonomy" id="453960"/>
    <lineage>
        <taxon>Bacteria</taxon>
        <taxon>Bacillati</taxon>
        <taxon>Bacillota</taxon>
        <taxon>Clostridia</taxon>
        <taxon>Eubacteriales</taxon>
        <taxon>Clostridiales Family XVII. Incertae Sedis</taxon>
        <taxon>Sulfobacillus</taxon>
    </lineage>
</organism>
<proteinExistence type="predicted"/>
<dbReference type="SUPFAM" id="SSF56300">
    <property type="entry name" value="Metallo-dependent phosphatases"/>
    <property type="match status" value="1"/>
</dbReference>
<dbReference type="Proteomes" id="UP000242972">
    <property type="component" value="Unassembled WGS sequence"/>
</dbReference>
<dbReference type="Gene3D" id="3.60.21.10">
    <property type="match status" value="1"/>
</dbReference>
<protein>
    <recommendedName>
        <fullName evidence="3">Serine/threonine protein phosphatase</fullName>
    </recommendedName>
</protein>
<accession>A0A2T2X9Q5</accession>
<comment type="caution">
    <text evidence="1">The sequence shown here is derived from an EMBL/GenBank/DDBJ whole genome shotgun (WGS) entry which is preliminary data.</text>
</comment>
<reference evidence="1 2" key="1">
    <citation type="journal article" date="2014" name="BMC Genomics">
        <title>Comparison of environmental and isolate Sulfobacillus genomes reveals diverse carbon, sulfur, nitrogen, and hydrogen metabolisms.</title>
        <authorList>
            <person name="Justice N.B."/>
            <person name="Norman A."/>
            <person name="Brown C.T."/>
            <person name="Singh A."/>
            <person name="Thomas B.C."/>
            <person name="Banfield J.F."/>
        </authorList>
    </citation>
    <scope>NUCLEOTIDE SEQUENCE [LARGE SCALE GENOMIC DNA]</scope>
    <source>
        <strain evidence="1">AMDSBA4</strain>
    </source>
</reference>
<name>A0A2T2X9Q5_9FIRM</name>
<gene>
    <name evidence="1" type="ORF">C7B46_17015</name>
</gene>
<dbReference type="AlphaFoldDB" id="A0A2T2X9Q5"/>